<dbReference type="PANTHER" id="PTHR12526:SF630">
    <property type="entry name" value="GLYCOSYLTRANSFERASE"/>
    <property type="match status" value="1"/>
</dbReference>
<reference evidence="4" key="1">
    <citation type="submission" date="2017-10" db="EMBL/GenBank/DDBJ databases">
        <authorList>
            <person name="Frank J."/>
        </authorList>
    </citation>
    <scope>NUCLEOTIDE SEQUENCE [LARGE SCALE GENOMIC DNA]</scope>
</reference>
<dbReference type="RefSeq" id="WP_099324248.1">
    <property type="nucleotide sequence ID" value="NZ_LT934425.1"/>
</dbReference>
<evidence type="ECO:0000313" key="4">
    <source>
        <dbReference type="Proteomes" id="UP000221734"/>
    </source>
</evidence>
<dbReference type="EMBL" id="LT934425">
    <property type="protein sequence ID" value="SOH03402.1"/>
    <property type="molecule type" value="Genomic_DNA"/>
</dbReference>
<dbReference type="InterPro" id="IPR001296">
    <property type="entry name" value="Glyco_trans_1"/>
</dbReference>
<dbReference type="Pfam" id="PF13439">
    <property type="entry name" value="Glyco_transf_4"/>
    <property type="match status" value="1"/>
</dbReference>
<evidence type="ECO:0008006" key="5">
    <source>
        <dbReference type="Google" id="ProtNLM"/>
    </source>
</evidence>
<evidence type="ECO:0000259" key="2">
    <source>
        <dbReference type="Pfam" id="PF13439"/>
    </source>
</evidence>
<dbReference type="InterPro" id="IPR028098">
    <property type="entry name" value="Glyco_trans_4-like_N"/>
</dbReference>
<evidence type="ECO:0000313" key="3">
    <source>
        <dbReference type="EMBL" id="SOH03402.1"/>
    </source>
</evidence>
<gene>
    <name evidence="3" type="primary">mtfB_2</name>
    <name evidence="3" type="ORF">KSMBR1_0891</name>
</gene>
<keyword evidence="4" id="KW-1185">Reference proteome</keyword>
<dbReference type="GO" id="GO:0016757">
    <property type="term" value="F:glycosyltransferase activity"/>
    <property type="evidence" value="ECO:0007669"/>
    <property type="project" value="InterPro"/>
</dbReference>
<dbReference type="AlphaFoldDB" id="A0A2C9CCH8"/>
<name>A0A2C9CCH8_KUEST</name>
<protein>
    <recommendedName>
        <fullName evidence="5">Glycosyltransferase</fullName>
    </recommendedName>
</protein>
<dbReference type="Gene3D" id="3.40.50.2000">
    <property type="entry name" value="Glycogen Phosphorylase B"/>
    <property type="match status" value="2"/>
</dbReference>
<sequence>MSNKKILFLTRSLNYGGAERQLVALAKGLHERRHKVEVAVFYHGGPLERDLQEAGVPVISLGKRKRWDVFPFLWRLICLVYREKPDILHGYLFEANLLTILLKPMFPRVRMIWGVRASNVDLSQYDWLARLLFRVACFFSRFADTIIVNSNAGKEYHQKRGFPEKKMVVIPNGIDTEIFKPDAGSGTRIRAEWGIKEDEKVIGLVARLDPMKDHPTFLEAAAILVKERKDVRFVCVGDGPDLYKSRLRELSCKYGLETKLIWTGTRSDMPFVYNTLDIATSSSSYGEGFPNVIGEAMACGVPCVVTDVGDSGWIVGDTGIVLAPKSPGSIVMGWNSLLSLDLTKMMSLKEKVRRRVIENMSVQKMVYNTEQLLAE</sequence>
<accession>A0A2C9CCH8</accession>
<feature type="domain" description="Glycosyltransferase subfamily 4-like N-terminal" evidence="2">
    <location>
        <begin position="15"/>
        <end position="177"/>
    </location>
</feature>
<organism evidence="3 4">
    <name type="scientific">Kuenenia stuttgartiensis</name>
    <dbReference type="NCBI Taxonomy" id="174633"/>
    <lineage>
        <taxon>Bacteria</taxon>
        <taxon>Pseudomonadati</taxon>
        <taxon>Planctomycetota</taxon>
        <taxon>Candidatus Brocadiia</taxon>
        <taxon>Candidatus Brocadiales</taxon>
        <taxon>Candidatus Brocadiaceae</taxon>
        <taxon>Candidatus Kuenenia</taxon>
    </lineage>
</organism>
<dbReference type="PANTHER" id="PTHR12526">
    <property type="entry name" value="GLYCOSYLTRANSFERASE"/>
    <property type="match status" value="1"/>
</dbReference>
<dbReference type="SUPFAM" id="SSF53756">
    <property type="entry name" value="UDP-Glycosyltransferase/glycogen phosphorylase"/>
    <property type="match status" value="1"/>
</dbReference>
<evidence type="ECO:0000259" key="1">
    <source>
        <dbReference type="Pfam" id="PF00534"/>
    </source>
</evidence>
<dbReference type="Proteomes" id="UP000221734">
    <property type="component" value="Chromosome Kuenenia_stuttgartiensis_MBR1"/>
</dbReference>
<feature type="domain" description="Glycosyl transferase family 1" evidence="1">
    <location>
        <begin position="188"/>
        <end position="353"/>
    </location>
</feature>
<dbReference type="KEGG" id="kst:KSMBR1_0891"/>
<dbReference type="OrthoDB" id="9795746at2"/>
<dbReference type="Pfam" id="PF00534">
    <property type="entry name" value="Glycos_transf_1"/>
    <property type="match status" value="1"/>
</dbReference>
<proteinExistence type="predicted"/>